<dbReference type="Proteomes" id="UP001148838">
    <property type="component" value="Unassembled WGS sequence"/>
</dbReference>
<dbReference type="InterPro" id="IPR042219">
    <property type="entry name" value="AAA_lid_11_sf"/>
</dbReference>
<dbReference type="Gene3D" id="3.40.50.300">
    <property type="entry name" value="P-loop containing nucleotide triphosphate hydrolases"/>
    <property type="match status" value="2"/>
</dbReference>
<feature type="domain" description="Dynein heavy chain AAA lid" evidence="6">
    <location>
        <begin position="898"/>
        <end position="1037"/>
    </location>
</feature>
<dbReference type="InterPro" id="IPR027417">
    <property type="entry name" value="P-loop_NTPase"/>
</dbReference>
<dbReference type="Pfam" id="PF12777">
    <property type="entry name" value="MT"/>
    <property type="match status" value="1"/>
</dbReference>
<feature type="domain" description="Dynein heavy chain C-terminal" evidence="7">
    <location>
        <begin position="1045"/>
        <end position="1341"/>
    </location>
</feature>
<dbReference type="Gene3D" id="1.20.1270.280">
    <property type="match status" value="1"/>
</dbReference>
<feature type="region of interest" description="Disordered" evidence="2">
    <location>
        <begin position="1"/>
        <end position="38"/>
    </location>
</feature>
<dbReference type="PANTHER" id="PTHR22878:SF68">
    <property type="entry name" value="DYNEIN HEAVY CHAIN 6, AXONEMAL-LIKE"/>
    <property type="match status" value="1"/>
</dbReference>
<evidence type="ECO:0000259" key="6">
    <source>
        <dbReference type="Pfam" id="PF18198"/>
    </source>
</evidence>
<dbReference type="Gene3D" id="6.10.140.1060">
    <property type="match status" value="1"/>
</dbReference>
<evidence type="ECO:0000259" key="5">
    <source>
        <dbReference type="Pfam" id="PF12781"/>
    </source>
</evidence>
<dbReference type="Pfam" id="PF18199">
    <property type="entry name" value="Dynein_C"/>
    <property type="match status" value="1"/>
</dbReference>
<dbReference type="InterPro" id="IPR041228">
    <property type="entry name" value="Dynein_C"/>
</dbReference>
<dbReference type="Pfam" id="PF12781">
    <property type="entry name" value="AAA_9"/>
    <property type="match status" value="1"/>
</dbReference>
<evidence type="ECO:0000256" key="2">
    <source>
        <dbReference type="SAM" id="MobiDB-lite"/>
    </source>
</evidence>
<dbReference type="Pfam" id="PF03028">
    <property type="entry name" value="Dynein_heavy"/>
    <property type="match status" value="1"/>
</dbReference>
<dbReference type="InterPro" id="IPR004273">
    <property type="entry name" value="Dynein_heavy_D6_P-loop"/>
</dbReference>
<accession>A0ABQ8S6W8</accession>
<reference evidence="8 9" key="1">
    <citation type="journal article" date="2022" name="Allergy">
        <title>Genome assembly and annotation of Periplaneta americana reveal a comprehensive cockroach allergen profile.</title>
        <authorList>
            <person name="Wang L."/>
            <person name="Xiong Q."/>
            <person name="Saelim N."/>
            <person name="Wang L."/>
            <person name="Nong W."/>
            <person name="Wan A.T."/>
            <person name="Shi M."/>
            <person name="Liu X."/>
            <person name="Cao Q."/>
            <person name="Hui J.H.L."/>
            <person name="Sookrung N."/>
            <person name="Leung T.F."/>
            <person name="Tungtrongchitr A."/>
            <person name="Tsui S.K.W."/>
        </authorList>
    </citation>
    <scope>NUCLEOTIDE SEQUENCE [LARGE SCALE GENOMIC DNA]</scope>
    <source>
        <strain evidence="8">PWHHKU_190912</strain>
    </source>
</reference>
<comment type="caution">
    <text evidence="8">The sequence shown here is derived from an EMBL/GenBank/DDBJ whole genome shotgun (WGS) entry which is preliminary data.</text>
</comment>
<dbReference type="EMBL" id="JAJSOF020000033">
    <property type="protein sequence ID" value="KAJ4429792.1"/>
    <property type="molecule type" value="Genomic_DNA"/>
</dbReference>
<feature type="coiled-coil region" evidence="1">
    <location>
        <begin position="110"/>
        <end position="172"/>
    </location>
</feature>
<name>A0ABQ8S6W8_PERAM</name>
<evidence type="ECO:0000259" key="4">
    <source>
        <dbReference type="Pfam" id="PF12777"/>
    </source>
</evidence>
<dbReference type="InterPro" id="IPR024743">
    <property type="entry name" value="Dynein_HC_stalk"/>
</dbReference>
<keyword evidence="9" id="KW-1185">Reference proteome</keyword>
<feature type="domain" description="Dynein heavy chain coiled coil stalk" evidence="4">
    <location>
        <begin position="100"/>
        <end position="225"/>
    </location>
</feature>
<keyword evidence="1" id="KW-0175">Coiled coil</keyword>
<dbReference type="Gene3D" id="3.10.490.20">
    <property type="match status" value="1"/>
</dbReference>
<gene>
    <name evidence="8" type="primary">DNAH2</name>
    <name evidence="8" type="ORF">ANN_21996</name>
</gene>
<dbReference type="PANTHER" id="PTHR22878">
    <property type="entry name" value="DYNEIN HEAVY CHAIN 6, AXONEMAL-LIKE-RELATED"/>
    <property type="match status" value="1"/>
</dbReference>
<evidence type="ECO:0000259" key="3">
    <source>
        <dbReference type="Pfam" id="PF03028"/>
    </source>
</evidence>
<sequence>MAPTQYEYRCPAKPRMGWRHHKEEQPEDPKLSKPEQASQSSTRVCVRICVSIRRPEFECSGPQLEGPEFECSGPQLEGPEFEYSELSLKIRRDYWLFSPFRIVAPKKAKLDEAQAALREKQATLAEAKAKLQELSLYLERLQKEYEEKLAQKEELRKKAELLALKLERAVQLIEGLAGERERWIQTVAELDSKFELLPGDCLLATGFISYMGPFVSSYREELVENWKTCIITEEVPCSEDFSVITFLSDPTTIREWNIQGLPSDGFSTENGIIVTRGTRWPLLIDPQGQGVKWIRNLAEKMGLKVIDFGLPDFMRIVEQAIQFGKAILLQNVMEELDPSLTPVLNKSVIKQGGQLLIKIGDKMVQYNENFRFYITTKMSNPHYAPEITTKTTLVNFAVKQQGLEAQLLGIVVRKERPQLEEQKDNLVLTIAAGKRQLLNLEDELLRLLYETKGSLLDDLDLLITLQTSKATAIAVTEQLSVSETTEIEIDRAREGYRPCAKRASILFFVLNDMSQIDPMYQFSLDAYISLFMISIEKSPRNQNLEERILLLNDYHTYAVYRNTCRGLFENHKLLFSFHMCVKILDAMGKISAAEYNFLLKGGVVLDREDQIDNPCPGWLSDLHWDNITELDKLAGFHGVITSFEQYPRDWHIWYTNKEPENLPLIGEWEDICTEFQHMLFVRSLRSDRVSFCVTKFIINNLGPQFVEPPVLDIKSVLDDSTAQTPLIFVLSPGVDPTGALIQLAETCEMTEHFHFLSLGQGQAPIATRLIQTGVRDGDWVFLANCHLSLSWMPKLDKIVDTLQTSKVNAKFRLWLSSSPHPDFPISILQAGIKMTTEPPRVTSLEDVSPVVGLPPIVSGQAWEYSISSELDGIKANLKRLYQLITEAQFSACKNQGKYRKLLFSLCFFHSILLERKKFQQLGWNIVYGFNDSDFEVSENLLSIYLDEYADTPWEALKYLIAGVNYGGHVTDDWDRRLLTTYINQYFCEDALQVNFFRLSSLPTYTIPRDGSLESYIDYITILPAIDQPEAFGQHSNADITSLMIETRVLCETLMSLEVQQSVAGKESKEDKVMQLATDVLMKIPQPIDYENAEKLIGHDKQPLDVVLLQEITRYNSLLNEIHSSLLDLQSGIKGLVVMSSELENIFVSIYEGRVPDGWLKAYPSMKLLGSWTRDLVQRVQHFSEWATTTHAPLLFWLASYTFPTGFLTAVLQTAARKSGVSVDSLSWEFTVFTVDDKAIIEPPQEGVYIRGMFLEGAAWDKRASCLIEPQPMQLVCPMPVIHFKPVEHLKKKSRGMYVCPTYYFPQRSGAQGRPAFVLAVDLKSGKETSDFWIKRGTALLLSLAN</sequence>
<dbReference type="Gene3D" id="1.10.8.720">
    <property type="entry name" value="Region D6 of dynein motor"/>
    <property type="match status" value="1"/>
</dbReference>
<dbReference type="InterPro" id="IPR026983">
    <property type="entry name" value="DHC"/>
</dbReference>
<feature type="domain" description="Dynein heavy chain region D6 P-loop" evidence="3">
    <location>
        <begin position="722"/>
        <end position="835"/>
    </location>
</feature>
<dbReference type="Pfam" id="PF18198">
    <property type="entry name" value="AAA_lid_11"/>
    <property type="match status" value="1"/>
</dbReference>
<dbReference type="Gene3D" id="1.20.920.20">
    <property type="match status" value="1"/>
</dbReference>
<evidence type="ECO:0000313" key="9">
    <source>
        <dbReference type="Proteomes" id="UP001148838"/>
    </source>
</evidence>
<organism evidence="8 9">
    <name type="scientific">Periplaneta americana</name>
    <name type="common">American cockroach</name>
    <name type="synonym">Blatta americana</name>
    <dbReference type="NCBI Taxonomy" id="6978"/>
    <lineage>
        <taxon>Eukaryota</taxon>
        <taxon>Metazoa</taxon>
        <taxon>Ecdysozoa</taxon>
        <taxon>Arthropoda</taxon>
        <taxon>Hexapoda</taxon>
        <taxon>Insecta</taxon>
        <taxon>Pterygota</taxon>
        <taxon>Neoptera</taxon>
        <taxon>Polyneoptera</taxon>
        <taxon>Dictyoptera</taxon>
        <taxon>Blattodea</taxon>
        <taxon>Blattoidea</taxon>
        <taxon>Blattidae</taxon>
        <taxon>Blattinae</taxon>
        <taxon>Periplaneta</taxon>
    </lineage>
</organism>
<dbReference type="InterPro" id="IPR043160">
    <property type="entry name" value="Dynein_C_barrel"/>
</dbReference>
<feature type="compositionally biased region" description="Basic and acidic residues" evidence="2">
    <location>
        <begin position="21"/>
        <end position="33"/>
    </location>
</feature>
<feature type="domain" description="Dynein heavy chain ATP-binding dynein motor region" evidence="5">
    <location>
        <begin position="254"/>
        <end position="474"/>
    </location>
</feature>
<evidence type="ECO:0000313" key="8">
    <source>
        <dbReference type="EMBL" id="KAJ4429792.1"/>
    </source>
</evidence>
<dbReference type="Gene3D" id="1.10.8.1220">
    <property type="match status" value="1"/>
</dbReference>
<evidence type="ECO:0000256" key="1">
    <source>
        <dbReference type="SAM" id="Coils"/>
    </source>
</evidence>
<dbReference type="InterPro" id="IPR041658">
    <property type="entry name" value="AAA_lid_11"/>
</dbReference>
<proteinExistence type="predicted"/>
<evidence type="ECO:0000259" key="7">
    <source>
        <dbReference type="Pfam" id="PF18199"/>
    </source>
</evidence>
<protein>
    <submittedName>
        <fullName evidence="8">Dynein heavy chain 2, axonemal</fullName>
    </submittedName>
</protein>
<dbReference type="InterPro" id="IPR035706">
    <property type="entry name" value="AAA_9"/>
</dbReference>